<evidence type="ECO:0000256" key="6">
    <source>
        <dbReference type="ARBA" id="ARBA00023136"/>
    </source>
</evidence>
<dbReference type="InterPro" id="IPR051907">
    <property type="entry name" value="DoxX-like_oxidoreductase"/>
</dbReference>
<name>A0ABZ2L5I9_9BACT</name>
<gene>
    <name evidence="8" type="ORF">LVJ94_53085</name>
</gene>
<sequence>MNALRANPAVALLVLRVGLGLSLFLRHGVEKLTGFSEMATRFPDPFHMGRVPSLVIALLSDAVASLLIVSGAGTRFAAAYVAGNVAVAWLFVHHLEFFGPQAEHGELCALYVCGALTIALAGAGPYSVDAMLRRRAGATEGLAANATTLSRRSGAAEPPTTY</sequence>
<feature type="transmembrane region" description="Helical" evidence="7">
    <location>
        <begin position="50"/>
        <end position="69"/>
    </location>
</feature>
<evidence type="ECO:0000256" key="7">
    <source>
        <dbReference type="SAM" id="Phobius"/>
    </source>
</evidence>
<evidence type="ECO:0000256" key="1">
    <source>
        <dbReference type="ARBA" id="ARBA00004651"/>
    </source>
</evidence>
<keyword evidence="6 7" id="KW-0472">Membrane</keyword>
<comment type="subcellular location">
    <subcellularLocation>
        <location evidence="1">Cell membrane</location>
        <topology evidence="1">Multi-pass membrane protein</topology>
    </subcellularLocation>
</comment>
<dbReference type="InterPro" id="IPR032808">
    <property type="entry name" value="DoxX"/>
</dbReference>
<evidence type="ECO:0000313" key="8">
    <source>
        <dbReference type="EMBL" id="WXB05620.1"/>
    </source>
</evidence>
<dbReference type="Proteomes" id="UP001374803">
    <property type="component" value="Chromosome"/>
</dbReference>
<reference evidence="8" key="1">
    <citation type="submission" date="2021-12" db="EMBL/GenBank/DDBJ databases">
        <title>Discovery of the Pendulisporaceae a myxobacterial family with distinct sporulation behavior and unique specialized metabolism.</title>
        <authorList>
            <person name="Garcia R."/>
            <person name="Popoff A."/>
            <person name="Bader C.D."/>
            <person name="Loehr J."/>
            <person name="Walesch S."/>
            <person name="Walt C."/>
            <person name="Boldt J."/>
            <person name="Bunk B."/>
            <person name="Haeckl F.J.F.P.J."/>
            <person name="Gunesch A.P."/>
            <person name="Birkelbach J."/>
            <person name="Nuebel U."/>
            <person name="Pietschmann T."/>
            <person name="Bach T."/>
            <person name="Mueller R."/>
        </authorList>
    </citation>
    <scope>NUCLEOTIDE SEQUENCE</scope>
    <source>
        <strain evidence="8">MSr11367</strain>
    </source>
</reference>
<proteinExistence type="inferred from homology"/>
<dbReference type="PANTHER" id="PTHR33452">
    <property type="entry name" value="OXIDOREDUCTASE CATD-RELATED"/>
    <property type="match status" value="1"/>
</dbReference>
<organism evidence="8 9">
    <name type="scientific">Pendulispora rubella</name>
    <dbReference type="NCBI Taxonomy" id="2741070"/>
    <lineage>
        <taxon>Bacteria</taxon>
        <taxon>Pseudomonadati</taxon>
        <taxon>Myxococcota</taxon>
        <taxon>Myxococcia</taxon>
        <taxon>Myxococcales</taxon>
        <taxon>Sorangiineae</taxon>
        <taxon>Pendulisporaceae</taxon>
        <taxon>Pendulispora</taxon>
    </lineage>
</organism>
<keyword evidence="5 7" id="KW-1133">Transmembrane helix</keyword>
<keyword evidence="3" id="KW-1003">Cell membrane</keyword>
<keyword evidence="9" id="KW-1185">Reference proteome</keyword>
<protein>
    <submittedName>
        <fullName evidence="8">DoxX family protein</fullName>
    </submittedName>
</protein>
<evidence type="ECO:0000256" key="4">
    <source>
        <dbReference type="ARBA" id="ARBA00022692"/>
    </source>
</evidence>
<accession>A0ABZ2L5I9</accession>
<evidence type="ECO:0000256" key="5">
    <source>
        <dbReference type="ARBA" id="ARBA00022989"/>
    </source>
</evidence>
<evidence type="ECO:0000256" key="2">
    <source>
        <dbReference type="ARBA" id="ARBA00006679"/>
    </source>
</evidence>
<dbReference type="Pfam" id="PF07681">
    <property type="entry name" value="DoxX"/>
    <property type="match status" value="1"/>
</dbReference>
<comment type="similarity">
    <text evidence="2">Belongs to the DoxX family.</text>
</comment>
<dbReference type="PANTHER" id="PTHR33452:SF1">
    <property type="entry name" value="INNER MEMBRANE PROTEIN YPHA-RELATED"/>
    <property type="match status" value="1"/>
</dbReference>
<evidence type="ECO:0000313" key="9">
    <source>
        <dbReference type="Proteomes" id="UP001374803"/>
    </source>
</evidence>
<dbReference type="RefSeq" id="WP_394835266.1">
    <property type="nucleotide sequence ID" value="NZ_CP089929.1"/>
</dbReference>
<feature type="transmembrane region" description="Helical" evidence="7">
    <location>
        <begin position="109"/>
        <end position="128"/>
    </location>
</feature>
<keyword evidence="4 7" id="KW-0812">Transmembrane</keyword>
<feature type="transmembrane region" description="Helical" evidence="7">
    <location>
        <begin position="76"/>
        <end position="97"/>
    </location>
</feature>
<dbReference type="EMBL" id="CP089983">
    <property type="protein sequence ID" value="WXB05620.1"/>
    <property type="molecule type" value="Genomic_DNA"/>
</dbReference>
<evidence type="ECO:0000256" key="3">
    <source>
        <dbReference type="ARBA" id="ARBA00022475"/>
    </source>
</evidence>